<keyword evidence="10" id="KW-1185">Reference proteome</keyword>
<dbReference type="GO" id="GO:0012505">
    <property type="term" value="C:endomembrane system"/>
    <property type="evidence" value="ECO:0007669"/>
    <property type="project" value="UniProtKB-SubCell"/>
</dbReference>
<gene>
    <name evidence="9" type="ORF">THRCLA_08368</name>
</gene>
<feature type="transmembrane region" description="Helical" evidence="7">
    <location>
        <begin position="54"/>
        <end position="80"/>
    </location>
</feature>
<protein>
    <submittedName>
        <fullName evidence="9">Ion channel</fullName>
    </submittedName>
</protein>
<evidence type="ECO:0000313" key="10">
    <source>
        <dbReference type="Proteomes" id="UP000243217"/>
    </source>
</evidence>
<comment type="subcellular location">
    <subcellularLocation>
        <location evidence="1">Endomembrane system</location>
        <topology evidence="1">Multi-pass membrane protein</topology>
    </subcellularLocation>
</comment>
<feature type="transmembrane region" description="Helical" evidence="7">
    <location>
        <begin position="1084"/>
        <end position="1108"/>
    </location>
</feature>
<dbReference type="GO" id="GO:0006811">
    <property type="term" value="P:monoatomic ion transport"/>
    <property type="evidence" value="ECO:0007669"/>
    <property type="project" value="UniProtKB-KW"/>
</dbReference>
<dbReference type="CDD" id="cd02248">
    <property type="entry name" value="Peptidase_C1A"/>
    <property type="match status" value="1"/>
</dbReference>
<dbReference type="InterPro" id="IPR000169">
    <property type="entry name" value="Pept_cys_AS"/>
</dbReference>
<dbReference type="PRINTS" id="PR00705">
    <property type="entry name" value="PAPAIN"/>
</dbReference>
<keyword evidence="3 7" id="KW-0812">Transmembrane</keyword>
<dbReference type="SMART" id="SM00645">
    <property type="entry name" value="Pept_C1"/>
    <property type="match status" value="1"/>
</dbReference>
<reference evidence="9 10" key="1">
    <citation type="journal article" date="2014" name="Genome Biol. Evol.">
        <title>The secreted proteins of Achlya hypogyna and Thraustotheca clavata identify the ancestral oomycete secretome and reveal gene acquisitions by horizontal gene transfer.</title>
        <authorList>
            <person name="Misner I."/>
            <person name="Blouin N."/>
            <person name="Leonard G."/>
            <person name="Richards T.A."/>
            <person name="Lane C.E."/>
        </authorList>
    </citation>
    <scope>NUCLEOTIDE SEQUENCE [LARGE SCALE GENOMIC DNA]</scope>
    <source>
        <strain evidence="9 10">ATCC 34112</strain>
    </source>
</reference>
<dbReference type="PROSITE" id="PS00139">
    <property type="entry name" value="THIOL_PROTEASE_CYS"/>
    <property type="match status" value="1"/>
</dbReference>
<dbReference type="InterPro" id="IPR010420">
    <property type="entry name" value="CASTOR/POLLUX/SYM8_dom"/>
</dbReference>
<dbReference type="Pfam" id="PF00112">
    <property type="entry name" value="Peptidase_C1"/>
    <property type="match status" value="1"/>
</dbReference>
<name>A0A1V9Z6X1_9STRA</name>
<dbReference type="GO" id="GO:0008234">
    <property type="term" value="F:cysteine-type peptidase activity"/>
    <property type="evidence" value="ECO:0007669"/>
    <property type="project" value="InterPro"/>
</dbReference>
<dbReference type="InterPro" id="IPR025660">
    <property type="entry name" value="Pept_his_AS"/>
</dbReference>
<dbReference type="STRING" id="74557.A0A1V9Z6X1"/>
<dbReference type="EMBL" id="JNBS01002238">
    <property type="protein sequence ID" value="OQR93691.1"/>
    <property type="molecule type" value="Genomic_DNA"/>
</dbReference>
<dbReference type="Proteomes" id="UP000243217">
    <property type="component" value="Unassembled WGS sequence"/>
</dbReference>
<evidence type="ECO:0000256" key="3">
    <source>
        <dbReference type="ARBA" id="ARBA00022692"/>
    </source>
</evidence>
<evidence type="ECO:0000256" key="7">
    <source>
        <dbReference type="SAM" id="Phobius"/>
    </source>
</evidence>
<dbReference type="InterPro" id="IPR044849">
    <property type="entry name" value="CASTOR/POLLUX/SYM8-like"/>
</dbReference>
<dbReference type="PROSITE" id="PS00639">
    <property type="entry name" value="THIOL_PROTEASE_HIS"/>
    <property type="match status" value="1"/>
</dbReference>
<evidence type="ECO:0000256" key="4">
    <source>
        <dbReference type="ARBA" id="ARBA00022989"/>
    </source>
</evidence>
<keyword evidence="4 7" id="KW-1133">Transmembrane helix</keyword>
<keyword evidence="5" id="KW-0406">Ion transport</keyword>
<evidence type="ECO:0000256" key="6">
    <source>
        <dbReference type="ARBA" id="ARBA00023136"/>
    </source>
</evidence>
<dbReference type="GO" id="GO:0006508">
    <property type="term" value="P:proteolysis"/>
    <property type="evidence" value="ECO:0007669"/>
    <property type="project" value="InterPro"/>
</dbReference>
<dbReference type="InterPro" id="IPR000668">
    <property type="entry name" value="Peptidase_C1A_C"/>
</dbReference>
<dbReference type="Pfam" id="PF06241">
    <property type="entry name" value="Castor_Poll_mid"/>
    <property type="match status" value="1"/>
</dbReference>
<accession>A0A1V9Z6X1</accession>
<dbReference type="OrthoDB" id="414047at2759"/>
<dbReference type="PANTHER" id="PTHR31563:SF10">
    <property type="entry name" value="ION CHANNEL POLLUX-RELATED"/>
    <property type="match status" value="1"/>
</dbReference>
<evidence type="ECO:0000256" key="5">
    <source>
        <dbReference type="ARBA" id="ARBA00023065"/>
    </source>
</evidence>
<keyword evidence="6 7" id="KW-0472">Membrane</keyword>
<sequence length="1125" mass="125625">MRRIPSTEELVLGSAEVGEPIGPVDGVDGSKWTILRKRWLYHLDSFISSERGQAIVLVVMCLVIAFGLAPIVVLASNYTYGNAVWKVWLYMADTGTQNLDVYWTERFVALFLAMLGFMYFAVVVGFVVDAIREKMEVLKDGRSQVVELNHTLMLGWSDKSISFLSEVCNANESEGGDADANKSDSNLLRVVLTLRSLRELSGHIVVDVCDGDNESLLKIVGGDVVETVVSHDIMGEMIVMCGQSPGLAKVFSALLGFGGNEFYIAKWPTCTGVAFGDLPERFQDAIPIGIQDVNGKVWIKPEKNRVMQADEGILVLAEDNDTYKAEDPVQIDMGKPVPLESQKSASQTILIAGWRRDIRNMLRLIDNISKPGSVVVLMNEVSIAKREATFVDEGFSVSTLLNIRVEHKVGNPAVRRHLNSLDLTIFDAVMVVADIDREINILDSDSHVLATVLTIRSCEAEQAERKAQKWVTKAIMEGIHAKVPHRQVSCIAEILDSRTQKTIECNHDVGLSSDYIQSNQLISQIIAMVSENRLVKGILDELLGARGASFDVVPSKRYCRRGECLSFFQVVKRAQYVADEIVCGYQRHSSMDAAILNPQKKSLPQEWDEFDFIVLRGGEKQHNVELATMVAKAFKMSLKHRHFREYMKRKSFKRDLPVITESKATEPPQEIFTRTNIATRMYDLWAMTEEISALLRDGSVGTLLICTSNHWESCIWQGPQGKLLKSRELLAEYNEDFSSTQRHMQMLADFHQSKSLSFQIGITKGRSNGGEKVSYVMPTMDDRLEMSSNNTNYLPPLNWCDATKNPLKKNICTPVKSQSNCGSCWAFASVSTIETTAHQLVESIPKLSTQQLLDCSRGEYSAEMQYCWLTSDHEKKAPWLKQQLTWRATNNGCKGGLPFAAFEYVKQHGLVSELQLPYKVSSPLVNTSSCSLSNPLVSLLDWQQAIGPDCSSSFDPNVLLMQYLQRQPLTVSIVSSGLFNSYKSGIYICPNDGLISKTKEIDHAVVLVGYDYDPTLGLYWIVQNSYGEDWGEGGFMRILADSNLNCGLNVLPIAVNVTTHWQSANMQLHIDGNGYPWTFAGLDATGWIIVLVSICLITLVATLYGILFTRYRIAQEQKTSYILVH</sequence>
<feature type="domain" description="Peptidase C1A papain C-terminal" evidence="8">
    <location>
        <begin position="805"/>
        <end position="1056"/>
    </location>
</feature>
<organism evidence="9 10">
    <name type="scientific">Thraustotheca clavata</name>
    <dbReference type="NCBI Taxonomy" id="74557"/>
    <lineage>
        <taxon>Eukaryota</taxon>
        <taxon>Sar</taxon>
        <taxon>Stramenopiles</taxon>
        <taxon>Oomycota</taxon>
        <taxon>Saprolegniomycetes</taxon>
        <taxon>Saprolegniales</taxon>
        <taxon>Achlyaceae</taxon>
        <taxon>Thraustotheca</taxon>
    </lineage>
</organism>
<comment type="caution">
    <text evidence="9">The sequence shown here is derived from an EMBL/GenBank/DDBJ whole genome shotgun (WGS) entry which is preliminary data.</text>
</comment>
<evidence type="ECO:0000256" key="2">
    <source>
        <dbReference type="ARBA" id="ARBA00022448"/>
    </source>
</evidence>
<dbReference type="InterPro" id="IPR039417">
    <property type="entry name" value="Peptidase_C1A_papain-like"/>
</dbReference>
<dbReference type="SUPFAM" id="SSF54001">
    <property type="entry name" value="Cysteine proteinases"/>
    <property type="match status" value="1"/>
</dbReference>
<dbReference type="PANTHER" id="PTHR31563">
    <property type="entry name" value="ION CHANNEL POLLUX-RELATED"/>
    <property type="match status" value="1"/>
</dbReference>
<evidence type="ECO:0000313" key="9">
    <source>
        <dbReference type="EMBL" id="OQR93691.1"/>
    </source>
</evidence>
<feature type="transmembrane region" description="Helical" evidence="7">
    <location>
        <begin position="107"/>
        <end position="128"/>
    </location>
</feature>
<evidence type="ECO:0000259" key="8">
    <source>
        <dbReference type="SMART" id="SM00645"/>
    </source>
</evidence>
<dbReference type="Gene3D" id="3.90.70.10">
    <property type="entry name" value="Cysteine proteinases"/>
    <property type="match status" value="1"/>
</dbReference>
<keyword evidence="2" id="KW-0813">Transport</keyword>
<dbReference type="InterPro" id="IPR038765">
    <property type="entry name" value="Papain-like_cys_pep_sf"/>
</dbReference>
<proteinExistence type="predicted"/>
<dbReference type="AlphaFoldDB" id="A0A1V9Z6X1"/>
<evidence type="ECO:0000256" key="1">
    <source>
        <dbReference type="ARBA" id="ARBA00004127"/>
    </source>
</evidence>